<reference evidence="3 4" key="1">
    <citation type="submission" date="2019-03" db="EMBL/GenBank/DDBJ databases">
        <title>Genomic Encyclopedia of Type Strains, Phase IV (KMG-IV): sequencing the most valuable type-strain genomes for metagenomic binning, comparative biology and taxonomic classification.</title>
        <authorList>
            <person name="Goeker M."/>
        </authorList>
    </citation>
    <scope>NUCLEOTIDE SEQUENCE [LARGE SCALE GENOMIC DNA]</scope>
    <source>
        <strain evidence="3 4">DSM 28559</strain>
    </source>
</reference>
<dbReference type="EMBL" id="SLXA01000002">
    <property type="protein sequence ID" value="TCO85982.1"/>
    <property type="molecule type" value="Genomic_DNA"/>
</dbReference>
<dbReference type="Proteomes" id="UP000295711">
    <property type="component" value="Unassembled WGS sequence"/>
</dbReference>
<protein>
    <submittedName>
        <fullName evidence="3">Trk system potassium uptake protein TrkA</fullName>
    </submittedName>
</protein>
<dbReference type="PROSITE" id="PS51201">
    <property type="entry name" value="RCK_N"/>
    <property type="match status" value="1"/>
</dbReference>
<dbReference type="PANTHER" id="PTHR43833">
    <property type="entry name" value="POTASSIUM CHANNEL PROTEIN 2-RELATED-RELATED"/>
    <property type="match status" value="1"/>
</dbReference>
<dbReference type="InterPro" id="IPR006037">
    <property type="entry name" value="RCK_C"/>
</dbReference>
<feature type="domain" description="RCK N-terminal" evidence="1">
    <location>
        <begin position="3"/>
        <end position="119"/>
    </location>
</feature>
<dbReference type="InterPro" id="IPR036291">
    <property type="entry name" value="NAD(P)-bd_dom_sf"/>
</dbReference>
<dbReference type="Pfam" id="PF02254">
    <property type="entry name" value="TrkA_N"/>
    <property type="match status" value="1"/>
</dbReference>
<feature type="domain" description="RCK C-terminal" evidence="2">
    <location>
        <begin position="137"/>
        <end position="218"/>
    </location>
</feature>
<keyword evidence="4" id="KW-1185">Reference proteome</keyword>
<dbReference type="SUPFAM" id="SSF116726">
    <property type="entry name" value="TrkA C-terminal domain-like"/>
    <property type="match status" value="1"/>
</dbReference>
<evidence type="ECO:0000313" key="3">
    <source>
        <dbReference type="EMBL" id="TCO85982.1"/>
    </source>
</evidence>
<dbReference type="GO" id="GO:0006813">
    <property type="term" value="P:potassium ion transport"/>
    <property type="evidence" value="ECO:0007669"/>
    <property type="project" value="InterPro"/>
</dbReference>
<evidence type="ECO:0000259" key="2">
    <source>
        <dbReference type="PROSITE" id="PS51202"/>
    </source>
</evidence>
<dbReference type="GO" id="GO:0008324">
    <property type="term" value="F:monoatomic cation transmembrane transporter activity"/>
    <property type="evidence" value="ECO:0007669"/>
    <property type="project" value="InterPro"/>
</dbReference>
<dbReference type="Gene3D" id="3.30.70.1450">
    <property type="entry name" value="Regulator of K+ conductance, C-terminal domain"/>
    <property type="match status" value="1"/>
</dbReference>
<dbReference type="OrthoDB" id="9776294at2"/>
<evidence type="ECO:0000259" key="1">
    <source>
        <dbReference type="PROSITE" id="PS51201"/>
    </source>
</evidence>
<gene>
    <name evidence="3" type="ORF">EV212_102300</name>
</gene>
<dbReference type="InterPro" id="IPR003148">
    <property type="entry name" value="RCK_N"/>
</dbReference>
<proteinExistence type="predicted"/>
<comment type="caution">
    <text evidence="3">The sequence shown here is derived from an EMBL/GenBank/DDBJ whole genome shotgun (WGS) entry which is preliminary data.</text>
</comment>
<dbReference type="SUPFAM" id="SSF51735">
    <property type="entry name" value="NAD(P)-binding Rossmann-fold domains"/>
    <property type="match status" value="1"/>
</dbReference>
<dbReference type="InterPro" id="IPR036721">
    <property type="entry name" value="RCK_C_sf"/>
</dbReference>
<dbReference type="Pfam" id="PF02080">
    <property type="entry name" value="TrkA_C"/>
    <property type="match status" value="1"/>
</dbReference>
<sequence length="218" mass="23493">MRKKEYGVFGLGKFGMAVAVALAESGNSVIAVDMDPDRVDLAADTVTCAMVADVTEPDVLDSLGISNLDCVIIGVSTNMQASIMATILTKEKGVGFVVAKAENEIHKHILEKVGADKIVFPEAEMGTRLARNLMGGEFVDLVELSKEFSMVEMPVPEAWIGRSLRELDVRGSYGLNIIGIKRGDDLKVNLDPENPMEKEMTLVIVGKNVDLAKIGVEV</sequence>
<dbReference type="RefSeq" id="WP_132089060.1">
    <property type="nucleotide sequence ID" value="NZ_JANKAQ010000001.1"/>
</dbReference>
<dbReference type="Gene3D" id="3.40.50.720">
    <property type="entry name" value="NAD(P)-binding Rossmann-like Domain"/>
    <property type="match status" value="1"/>
</dbReference>
<dbReference type="PANTHER" id="PTHR43833:SF7">
    <property type="entry name" value="KTR SYSTEM POTASSIUM UPTAKE PROTEIN C"/>
    <property type="match status" value="1"/>
</dbReference>
<name>A0A4R2LKJ1_9FIRM</name>
<dbReference type="PROSITE" id="PS51202">
    <property type="entry name" value="RCK_C"/>
    <property type="match status" value="1"/>
</dbReference>
<organism evidence="3 4">
    <name type="scientific">Frisingicoccus caecimuris</name>
    <dbReference type="NCBI Taxonomy" id="1796636"/>
    <lineage>
        <taxon>Bacteria</taxon>
        <taxon>Bacillati</taxon>
        <taxon>Bacillota</taxon>
        <taxon>Clostridia</taxon>
        <taxon>Lachnospirales</taxon>
        <taxon>Lachnospiraceae</taxon>
        <taxon>Frisingicoccus</taxon>
    </lineage>
</organism>
<dbReference type="InterPro" id="IPR050721">
    <property type="entry name" value="Trk_Ktr_HKT_K-transport"/>
</dbReference>
<evidence type="ECO:0000313" key="4">
    <source>
        <dbReference type="Proteomes" id="UP000295711"/>
    </source>
</evidence>
<dbReference type="AlphaFoldDB" id="A0A4R2LKJ1"/>
<accession>A0A4R2LKJ1</accession>